<dbReference type="EMBL" id="CM002875">
    <property type="protein sequence ID" value="KFK29914.1"/>
    <property type="molecule type" value="Genomic_DNA"/>
</dbReference>
<sequence>MIAEEDFEEESEDEEILNNFVTFVGIVEFDEGHVGSESDDEQDDDDGLVKSYMDVREALIRIGLENTVLAKEKLRLEAMVEALQAELQAEKKLSLESVSLMKEKLILATKADMWEKELYAEKEVTAQLQTQLDLQYKKIHMFAGTKQLDKILSYGRTKKFYSGLRYTGRSASETENTKFVPDGFSHPTEQRNQSTTLRRIGCYFYGKHGISKPSITGSGTRFIRNKSETDDSFRSWALQLLNERGRIKRIRSDHGGEFENGTMKAFCEDHGISHQFYAPWTPQQNGVVERKNRTLQEMARAMIHGSSVAVKYWAEALSTACYIVN</sequence>
<dbReference type="InterPro" id="IPR039537">
    <property type="entry name" value="Retrotran_Ty1/copia-like"/>
</dbReference>
<dbReference type="SUPFAM" id="SSF53098">
    <property type="entry name" value="Ribonuclease H-like"/>
    <property type="match status" value="1"/>
</dbReference>
<organism evidence="3 4">
    <name type="scientific">Arabis alpina</name>
    <name type="common">Alpine rock-cress</name>
    <dbReference type="NCBI Taxonomy" id="50452"/>
    <lineage>
        <taxon>Eukaryota</taxon>
        <taxon>Viridiplantae</taxon>
        <taxon>Streptophyta</taxon>
        <taxon>Embryophyta</taxon>
        <taxon>Tracheophyta</taxon>
        <taxon>Spermatophyta</taxon>
        <taxon>Magnoliopsida</taxon>
        <taxon>eudicotyledons</taxon>
        <taxon>Gunneridae</taxon>
        <taxon>Pentapetalae</taxon>
        <taxon>rosids</taxon>
        <taxon>malvids</taxon>
        <taxon>Brassicales</taxon>
        <taxon>Brassicaceae</taxon>
        <taxon>Arabideae</taxon>
        <taxon>Arabis</taxon>
    </lineage>
</organism>
<dbReference type="OrthoDB" id="1751476at2759"/>
<dbReference type="PANTHER" id="PTHR42648">
    <property type="entry name" value="TRANSPOSASE, PUTATIVE-RELATED"/>
    <property type="match status" value="1"/>
</dbReference>
<evidence type="ECO:0000256" key="1">
    <source>
        <dbReference type="SAM" id="Coils"/>
    </source>
</evidence>
<name>A0A087GJ62_ARAAL</name>
<dbReference type="InterPro" id="IPR036397">
    <property type="entry name" value="RNaseH_sf"/>
</dbReference>
<reference evidence="4" key="1">
    <citation type="journal article" date="2015" name="Nat. Plants">
        <title>Genome expansion of Arabis alpina linked with retrotransposition and reduced symmetric DNA methylation.</title>
        <authorList>
            <person name="Willing E.M."/>
            <person name="Rawat V."/>
            <person name="Mandakova T."/>
            <person name="Maumus F."/>
            <person name="James G.V."/>
            <person name="Nordstroem K.J."/>
            <person name="Becker C."/>
            <person name="Warthmann N."/>
            <person name="Chica C."/>
            <person name="Szarzynska B."/>
            <person name="Zytnicki M."/>
            <person name="Albani M.C."/>
            <person name="Kiefer C."/>
            <person name="Bergonzi S."/>
            <person name="Castaings L."/>
            <person name="Mateos J.L."/>
            <person name="Berns M.C."/>
            <person name="Bujdoso N."/>
            <person name="Piofczyk T."/>
            <person name="de Lorenzo L."/>
            <person name="Barrero-Sicilia C."/>
            <person name="Mateos I."/>
            <person name="Piednoel M."/>
            <person name="Hagmann J."/>
            <person name="Chen-Min-Tao R."/>
            <person name="Iglesias-Fernandez R."/>
            <person name="Schuster S.C."/>
            <person name="Alonso-Blanco C."/>
            <person name="Roudier F."/>
            <person name="Carbonero P."/>
            <person name="Paz-Ares J."/>
            <person name="Davis S.J."/>
            <person name="Pecinka A."/>
            <person name="Quesneville H."/>
            <person name="Colot V."/>
            <person name="Lysak M.A."/>
            <person name="Weigel D."/>
            <person name="Coupland G."/>
            <person name="Schneeberger K."/>
        </authorList>
    </citation>
    <scope>NUCLEOTIDE SEQUENCE [LARGE SCALE GENOMIC DNA]</scope>
    <source>
        <strain evidence="4">cv. Pajares</strain>
    </source>
</reference>
<dbReference type="Gene3D" id="3.30.420.10">
    <property type="entry name" value="Ribonuclease H-like superfamily/Ribonuclease H"/>
    <property type="match status" value="1"/>
</dbReference>
<dbReference type="PROSITE" id="PS50994">
    <property type="entry name" value="INTEGRASE"/>
    <property type="match status" value="1"/>
</dbReference>
<evidence type="ECO:0000313" key="4">
    <source>
        <dbReference type="Proteomes" id="UP000029120"/>
    </source>
</evidence>
<evidence type="ECO:0000313" key="3">
    <source>
        <dbReference type="EMBL" id="KFK29914.1"/>
    </source>
</evidence>
<keyword evidence="4" id="KW-1185">Reference proteome</keyword>
<accession>A0A087GJ62</accession>
<protein>
    <recommendedName>
        <fullName evidence="2">Integrase catalytic domain-containing protein</fullName>
    </recommendedName>
</protein>
<dbReference type="PANTHER" id="PTHR42648:SF21">
    <property type="entry name" value="CYSTEINE-RICH RLK (RECEPTOR-LIKE PROTEIN KINASE) 8"/>
    <property type="match status" value="1"/>
</dbReference>
<gene>
    <name evidence="3" type="ordered locus">AALP_Aa7g194800</name>
</gene>
<dbReference type="Proteomes" id="UP000029120">
    <property type="component" value="Chromosome 7"/>
</dbReference>
<dbReference type="GO" id="GO:0015074">
    <property type="term" value="P:DNA integration"/>
    <property type="evidence" value="ECO:0007669"/>
    <property type="project" value="InterPro"/>
</dbReference>
<evidence type="ECO:0000259" key="2">
    <source>
        <dbReference type="PROSITE" id="PS50994"/>
    </source>
</evidence>
<dbReference type="InterPro" id="IPR001584">
    <property type="entry name" value="Integrase_cat-core"/>
</dbReference>
<feature type="coiled-coil region" evidence="1">
    <location>
        <begin position="66"/>
        <end position="93"/>
    </location>
</feature>
<keyword evidence="1" id="KW-0175">Coiled coil</keyword>
<feature type="domain" description="Integrase catalytic" evidence="2">
    <location>
        <begin position="237"/>
        <end position="325"/>
    </location>
</feature>
<dbReference type="AlphaFoldDB" id="A0A087GJ62"/>
<dbReference type="eggNOG" id="KOG0017">
    <property type="taxonomic scope" value="Eukaryota"/>
</dbReference>
<dbReference type="Gramene" id="KFK29914">
    <property type="protein sequence ID" value="KFK29914"/>
    <property type="gene ID" value="AALP_AA7G194800"/>
</dbReference>
<proteinExistence type="predicted"/>
<dbReference type="InterPro" id="IPR012337">
    <property type="entry name" value="RNaseH-like_sf"/>
</dbReference>
<dbReference type="GO" id="GO:0003676">
    <property type="term" value="F:nucleic acid binding"/>
    <property type="evidence" value="ECO:0007669"/>
    <property type="project" value="InterPro"/>
</dbReference>